<dbReference type="EMBL" id="LSYS01008821">
    <property type="protein sequence ID" value="OPJ68007.1"/>
    <property type="molecule type" value="Genomic_DNA"/>
</dbReference>
<evidence type="ECO:0000313" key="2">
    <source>
        <dbReference type="Proteomes" id="UP000190648"/>
    </source>
</evidence>
<accession>A0A1V4J899</accession>
<name>A0A1V4J899_PATFA</name>
<dbReference type="STRING" id="372326.A0A1V4J899"/>
<dbReference type="Proteomes" id="UP000190648">
    <property type="component" value="Unassembled WGS sequence"/>
</dbReference>
<protein>
    <submittedName>
        <fullName evidence="1">Uncharacterized protein</fullName>
    </submittedName>
</protein>
<dbReference type="AlphaFoldDB" id="A0A1V4J899"/>
<evidence type="ECO:0000313" key="1">
    <source>
        <dbReference type="EMBL" id="OPJ68007.1"/>
    </source>
</evidence>
<organism evidence="1 2">
    <name type="scientific">Patagioenas fasciata monilis</name>
    <dbReference type="NCBI Taxonomy" id="372326"/>
    <lineage>
        <taxon>Eukaryota</taxon>
        <taxon>Metazoa</taxon>
        <taxon>Chordata</taxon>
        <taxon>Craniata</taxon>
        <taxon>Vertebrata</taxon>
        <taxon>Euteleostomi</taxon>
        <taxon>Archelosauria</taxon>
        <taxon>Archosauria</taxon>
        <taxon>Dinosauria</taxon>
        <taxon>Saurischia</taxon>
        <taxon>Theropoda</taxon>
        <taxon>Coelurosauria</taxon>
        <taxon>Aves</taxon>
        <taxon>Neognathae</taxon>
        <taxon>Neoaves</taxon>
        <taxon>Columbimorphae</taxon>
        <taxon>Columbiformes</taxon>
        <taxon>Columbidae</taxon>
        <taxon>Patagioenas</taxon>
    </lineage>
</organism>
<reference evidence="1 2" key="1">
    <citation type="submission" date="2016-02" db="EMBL/GenBank/DDBJ databases">
        <title>Band-tailed pigeon sequencing and assembly.</title>
        <authorList>
            <person name="Soares A.E."/>
            <person name="Novak B.J."/>
            <person name="Rice E.S."/>
            <person name="O'Connell B."/>
            <person name="Chang D."/>
            <person name="Weber S."/>
            <person name="Shapiro B."/>
        </authorList>
    </citation>
    <scope>NUCLEOTIDE SEQUENCE [LARGE SCALE GENOMIC DNA]</scope>
    <source>
        <strain evidence="1">BTP2013</strain>
        <tissue evidence="1">Blood</tissue>
    </source>
</reference>
<gene>
    <name evidence="1" type="ORF">AV530_019923</name>
</gene>
<comment type="caution">
    <text evidence="1">The sequence shown here is derived from an EMBL/GenBank/DDBJ whole genome shotgun (WGS) entry which is preliminary data.</text>
</comment>
<keyword evidence="2" id="KW-1185">Reference proteome</keyword>
<sequence length="84" mass="9090">MAGDPSRDPPAPPRPWQRERLVLAELPQNREWLRRIEKVGTGGLTPPSHSLMFCDSPPSACVASCGVPALTGFLPKLGAIPHPR</sequence>
<proteinExistence type="predicted"/>